<dbReference type="RefSeq" id="WP_062737540.1">
    <property type="nucleotide sequence ID" value="NZ_BAAAEC010000024.1"/>
</dbReference>
<accession>A0AAJ4ZLB8</accession>
<proteinExistence type="predicted"/>
<dbReference type="AlphaFoldDB" id="A0AAJ4ZLB8"/>
<protein>
    <submittedName>
        <fullName evidence="1">Uncharacterized protein</fullName>
    </submittedName>
</protein>
<comment type="caution">
    <text evidence="1">The sequence shown here is derived from an EMBL/GenBank/DDBJ whole genome shotgun (WGS) entry which is preliminary data.</text>
</comment>
<reference evidence="1 2" key="1">
    <citation type="submission" date="2018-06" db="EMBL/GenBank/DDBJ databases">
        <authorList>
            <consortium name="Pathogen Informatics"/>
            <person name="Doyle S."/>
        </authorList>
    </citation>
    <scope>NUCLEOTIDE SEQUENCE [LARGE SCALE GENOMIC DNA]</scope>
    <source>
        <strain evidence="1 2">NCTC10894</strain>
    </source>
</reference>
<gene>
    <name evidence="1" type="ORF">NCTC10894_01903</name>
</gene>
<name>A0AAJ4ZLB8_9RALS</name>
<evidence type="ECO:0000313" key="1">
    <source>
        <dbReference type="EMBL" id="SUD97547.1"/>
    </source>
</evidence>
<evidence type="ECO:0000313" key="2">
    <source>
        <dbReference type="Proteomes" id="UP000255008"/>
    </source>
</evidence>
<dbReference type="Proteomes" id="UP000255008">
    <property type="component" value="Unassembled WGS sequence"/>
</dbReference>
<sequence>MADALDFSKKYEFLVDVLPPDGDPLTGAKLTFGGGDVVHLVFGDIRDSARFEAPEISRLSVPTGDGDLFTLCECAVRANSAFANFIVAGEITDGFDRMSVQYTEISEWFFLGQRIVGNVGDSLTWSNAPPP</sequence>
<organism evidence="1 2">
    <name type="scientific">Ralstonia mannitolilytica</name>
    <dbReference type="NCBI Taxonomy" id="105219"/>
    <lineage>
        <taxon>Bacteria</taxon>
        <taxon>Pseudomonadati</taxon>
        <taxon>Pseudomonadota</taxon>
        <taxon>Betaproteobacteria</taxon>
        <taxon>Burkholderiales</taxon>
        <taxon>Burkholderiaceae</taxon>
        <taxon>Ralstonia</taxon>
    </lineage>
</organism>
<dbReference type="EMBL" id="UGVE01000001">
    <property type="protein sequence ID" value="SUD97547.1"/>
    <property type="molecule type" value="Genomic_DNA"/>
</dbReference>